<dbReference type="SMART" id="SM01232">
    <property type="entry name" value="H2TH"/>
    <property type="match status" value="1"/>
</dbReference>
<dbReference type="STRING" id="1797780.A3E45_02275"/>
<evidence type="ECO:0000256" key="13">
    <source>
        <dbReference type="ARBA" id="ARBA00023268"/>
    </source>
</evidence>
<proteinExistence type="inferred from homology"/>
<dbReference type="InterPro" id="IPR000214">
    <property type="entry name" value="Znf_DNA_glyclase/AP_lyase"/>
</dbReference>
<dbReference type="Gene3D" id="1.10.8.50">
    <property type="match status" value="1"/>
</dbReference>
<dbReference type="SUPFAM" id="SSF57716">
    <property type="entry name" value="Glucocorticoid receptor-like (DNA-binding domain)"/>
    <property type="match status" value="1"/>
</dbReference>
<comment type="catalytic activity">
    <reaction evidence="15">
        <text>2'-deoxyribonucleotide-(2'-deoxyribose 5'-phosphate)-2'-deoxyribonucleotide-DNA = a 3'-end 2'-deoxyribonucleotide-(2,3-dehydro-2,3-deoxyribose 5'-phosphate)-DNA + a 5'-end 5'-phospho-2'-deoxyribonucleoside-DNA + H(+)</text>
        <dbReference type="Rhea" id="RHEA:66592"/>
        <dbReference type="Rhea" id="RHEA-COMP:13180"/>
        <dbReference type="Rhea" id="RHEA-COMP:16897"/>
        <dbReference type="Rhea" id="RHEA-COMP:17067"/>
        <dbReference type="ChEBI" id="CHEBI:15378"/>
        <dbReference type="ChEBI" id="CHEBI:136412"/>
        <dbReference type="ChEBI" id="CHEBI:157695"/>
        <dbReference type="ChEBI" id="CHEBI:167181"/>
        <dbReference type="EC" id="4.2.99.18"/>
    </reaction>
</comment>
<dbReference type="SUPFAM" id="SSF81624">
    <property type="entry name" value="N-terminal domain of MutM-like DNA repair proteins"/>
    <property type="match status" value="1"/>
</dbReference>
<evidence type="ECO:0000256" key="9">
    <source>
        <dbReference type="ARBA" id="ARBA00022833"/>
    </source>
</evidence>
<comment type="cofactor">
    <cofactor evidence="2">
        <name>Zn(2+)</name>
        <dbReference type="ChEBI" id="CHEBI:29105"/>
    </cofactor>
</comment>
<keyword evidence="5" id="KW-0479">Metal-binding</keyword>
<feature type="domain" description="Formamidopyrimidine-DNA glycosylase catalytic" evidence="18">
    <location>
        <begin position="2"/>
        <end position="123"/>
    </location>
</feature>
<comment type="subunit">
    <text evidence="4">Monomer.</text>
</comment>
<sequence length="288" mass="32083">MPELPEVETIRRGLERYLVGHKIQGVEVRVAKLFEGDAKNIIGAKVVTIRRFGKGLVIDLSNKYSLAIHIKLTGQLIYRGAETKGVKVSREKVGDELPNKSTHVIFKLDKDAYLYYNDRRRFGWIRVVETSKVGEMPFFKSMGPEPFPSAGSGQVKLTLELFKKIVGGKKTVIKPLLMDQTRIGGIGNIYANDALFLAGISPKRSAKQISKEEAKNLFNAIIEVMEKSFKYGGASELSFVNVLGHEGEYQEHALAYGRKGEKCSICGGKIEKIFLGGRGTFFCPKHQK</sequence>
<dbReference type="Pfam" id="PF06831">
    <property type="entry name" value="H2TH"/>
    <property type="match status" value="1"/>
</dbReference>
<keyword evidence="6" id="KW-0227">DNA damage</keyword>
<evidence type="ECO:0000259" key="17">
    <source>
        <dbReference type="PROSITE" id="PS51066"/>
    </source>
</evidence>
<comment type="similarity">
    <text evidence="3">Belongs to the FPG family.</text>
</comment>
<dbReference type="InterPro" id="IPR010663">
    <property type="entry name" value="Znf_FPG/IleRS"/>
</dbReference>
<dbReference type="InterPro" id="IPR035937">
    <property type="entry name" value="FPG_N"/>
</dbReference>
<dbReference type="NCBIfam" id="NF002211">
    <property type="entry name" value="PRK01103.1"/>
    <property type="match status" value="1"/>
</dbReference>
<evidence type="ECO:0000256" key="16">
    <source>
        <dbReference type="PROSITE-ProRule" id="PRU00391"/>
    </source>
</evidence>
<keyword evidence="14" id="KW-0326">Glycosidase</keyword>
<dbReference type="PANTHER" id="PTHR22993:SF9">
    <property type="entry name" value="FORMAMIDOPYRIMIDINE-DNA GLYCOSYLASE"/>
    <property type="match status" value="1"/>
</dbReference>
<dbReference type="AlphaFoldDB" id="A0A1F5K091"/>
<keyword evidence="7 16" id="KW-0863">Zinc-finger</keyword>
<accession>A0A1F5K091</accession>
<comment type="catalytic activity">
    <reaction evidence="1">
        <text>Hydrolysis of DNA containing ring-opened 7-methylguanine residues, releasing 2,6-diamino-4-hydroxy-5-(N-methyl)formamidopyrimidine.</text>
        <dbReference type="EC" id="3.2.2.23"/>
    </reaction>
</comment>
<protein>
    <submittedName>
        <fullName evidence="19">DNA-formamidopyrimidine glycosylase</fullName>
    </submittedName>
</protein>
<dbReference type="Proteomes" id="UP000176405">
    <property type="component" value="Unassembled WGS sequence"/>
</dbReference>
<dbReference type="InterPro" id="IPR012319">
    <property type="entry name" value="FPG_cat"/>
</dbReference>
<dbReference type="SMART" id="SM00898">
    <property type="entry name" value="Fapy_DNA_glyco"/>
    <property type="match status" value="1"/>
</dbReference>
<dbReference type="InterPro" id="IPR020629">
    <property type="entry name" value="FPG_Glyclase"/>
</dbReference>
<evidence type="ECO:0000256" key="5">
    <source>
        <dbReference type="ARBA" id="ARBA00022723"/>
    </source>
</evidence>
<dbReference type="GO" id="GO:0140078">
    <property type="term" value="F:class I DNA-(apurinic or apyrimidinic site) endonuclease activity"/>
    <property type="evidence" value="ECO:0007669"/>
    <property type="project" value="UniProtKB-EC"/>
</dbReference>
<comment type="caution">
    <text evidence="19">The sequence shown here is derived from an EMBL/GenBank/DDBJ whole genome shotgun (WGS) entry which is preliminary data.</text>
</comment>
<evidence type="ECO:0000256" key="7">
    <source>
        <dbReference type="ARBA" id="ARBA00022771"/>
    </source>
</evidence>
<evidence type="ECO:0000256" key="15">
    <source>
        <dbReference type="ARBA" id="ARBA00044632"/>
    </source>
</evidence>
<organism evidence="19 20">
    <name type="scientific">Candidatus Daviesbacteria bacterium RIFCSPHIGHO2_12_FULL_43_11</name>
    <dbReference type="NCBI Taxonomy" id="1797780"/>
    <lineage>
        <taxon>Bacteria</taxon>
        <taxon>Candidatus Daviesiibacteriota</taxon>
    </lineage>
</organism>
<evidence type="ECO:0000256" key="14">
    <source>
        <dbReference type="ARBA" id="ARBA00023295"/>
    </source>
</evidence>
<keyword evidence="9" id="KW-0862">Zinc</keyword>
<evidence type="ECO:0000256" key="6">
    <source>
        <dbReference type="ARBA" id="ARBA00022763"/>
    </source>
</evidence>
<dbReference type="PROSITE" id="PS51068">
    <property type="entry name" value="FPG_CAT"/>
    <property type="match status" value="1"/>
</dbReference>
<evidence type="ECO:0000313" key="19">
    <source>
        <dbReference type="EMBL" id="OGE34397.1"/>
    </source>
</evidence>
<dbReference type="Pfam" id="PF06827">
    <property type="entry name" value="zf-FPG_IleRS"/>
    <property type="match status" value="1"/>
</dbReference>
<dbReference type="GO" id="GO:0003684">
    <property type="term" value="F:damaged DNA binding"/>
    <property type="evidence" value="ECO:0007669"/>
    <property type="project" value="InterPro"/>
</dbReference>
<dbReference type="Pfam" id="PF01149">
    <property type="entry name" value="Fapy_DNA_glyco"/>
    <property type="match status" value="1"/>
</dbReference>
<dbReference type="SUPFAM" id="SSF46946">
    <property type="entry name" value="S13-like H2TH domain"/>
    <property type="match status" value="1"/>
</dbReference>
<dbReference type="GO" id="GO:0034039">
    <property type="term" value="F:8-oxo-7,8-dihydroguanine DNA N-glycosylase activity"/>
    <property type="evidence" value="ECO:0007669"/>
    <property type="project" value="TreeGrafter"/>
</dbReference>
<dbReference type="FunFam" id="1.10.8.50:FF:000003">
    <property type="entry name" value="Formamidopyrimidine-DNA glycosylase"/>
    <property type="match status" value="1"/>
</dbReference>
<evidence type="ECO:0000256" key="10">
    <source>
        <dbReference type="ARBA" id="ARBA00023125"/>
    </source>
</evidence>
<keyword evidence="13" id="KW-0511">Multifunctional enzyme</keyword>
<evidence type="ECO:0000256" key="4">
    <source>
        <dbReference type="ARBA" id="ARBA00011245"/>
    </source>
</evidence>
<evidence type="ECO:0000256" key="3">
    <source>
        <dbReference type="ARBA" id="ARBA00009409"/>
    </source>
</evidence>
<evidence type="ECO:0000256" key="2">
    <source>
        <dbReference type="ARBA" id="ARBA00001947"/>
    </source>
</evidence>
<name>A0A1F5K091_9BACT</name>
<dbReference type="PROSITE" id="PS51066">
    <property type="entry name" value="ZF_FPG_2"/>
    <property type="match status" value="1"/>
</dbReference>
<dbReference type="GO" id="GO:0006284">
    <property type="term" value="P:base-excision repair"/>
    <property type="evidence" value="ECO:0007669"/>
    <property type="project" value="InterPro"/>
</dbReference>
<evidence type="ECO:0000256" key="11">
    <source>
        <dbReference type="ARBA" id="ARBA00023204"/>
    </source>
</evidence>
<evidence type="ECO:0000259" key="18">
    <source>
        <dbReference type="PROSITE" id="PS51068"/>
    </source>
</evidence>
<evidence type="ECO:0000313" key="20">
    <source>
        <dbReference type="Proteomes" id="UP000176405"/>
    </source>
</evidence>
<dbReference type="GO" id="GO:0008270">
    <property type="term" value="F:zinc ion binding"/>
    <property type="evidence" value="ECO:0007669"/>
    <property type="project" value="UniProtKB-KW"/>
</dbReference>
<keyword evidence="11" id="KW-0234">DNA repair</keyword>
<evidence type="ECO:0000256" key="12">
    <source>
        <dbReference type="ARBA" id="ARBA00023239"/>
    </source>
</evidence>
<dbReference type="EMBL" id="MFDH01000036">
    <property type="protein sequence ID" value="OGE34397.1"/>
    <property type="molecule type" value="Genomic_DNA"/>
</dbReference>
<keyword evidence="12" id="KW-0456">Lyase</keyword>
<dbReference type="InterPro" id="IPR015886">
    <property type="entry name" value="H2TH_FPG"/>
</dbReference>
<feature type="domain" description="FPG-type" evidence="17">
    <location>
        <begin position="254"/>
        <end position="288"/>
    </location>
</feature>
<reference evidence="19 20" key="1">
    <citation type="journal article" date="2016" name="Nat. Commun.">
        <title>Thousands of microbial genomes shed light on interconnected biogeochemical processes in an aquifer system.</title>
        <authorList>
            <person name="Anantharaman K."/>
            <person name="Brown C.T."/>
            <person name="Hug L.A."/>
            <person name="Sharon I."/>
            <person name="Castelle C.J."/>
            <person name="Probst A.J."/>
            <person name="Thomas B.C."/>
            <person name="Singh A."/>
            <person name="Wilkins M.J."/>
            <person name="Karaoz U."/>
            <person name="Brodie E.L."/>
            <person name="Williams K.H."/>
            <person name="Hubbard S.S."/>
            <person name="Banfield J.F."/>
        </authorList>
    </citation>
    <scope>NUCLEOTIDE SEQUENCE [LARGE SCALE GENOMIC DNA]</scope>
</reference>
<gene>
    <name evidence="19" type="ORF">A3E45_02275</name>
</gene>
<dbReference type="InterPro" id="IPR010979">
    <property type="entry name" value="Ribosomal_uS13-like_H2TH"/>
</dbReference>
<dbReference type="Gene3D" id="3.20.190.10">
    <property type="entry name" value="MutM-like, N-terminal"/>
    <property type="match status" value="1"/>
</dbReference>
<evidence type="ECO:0000256" key="1">
    <source>
        <dbReference type="ARBA" id="ARBA00001668"/>
    </source>
</evidence>
<dbReference type="NCBIfam" id="TIGR00577">
    <property type="entry name" value="fpg"/>
    <property type="match status" value="1"/>
</dbReference>
<evidence type="ECO:0000256" key="8">
    <source>
        <dbReference type="ARBA" id="ARBA00022801"/>
    </source>
</evidence>
<keyword evidence="10" id="KW-0238">DNA-binding</keyword>
<dbReference type="CDD" id="cd08966">
    <property type="entry name" value="EcFpg-like_N"/>
    <property type="match status" value="1"/>
</dbReference>
<keyword evidence="8" id="KW-0378">Hydrolase</keyword>
<dbReference type="PANTHER" id="PTHR22993">
    <property type="entry name" value="FORMAMIDOPYRIMIDINE-DNA GLYCOSYLASE"/>
    <property type="match status" value="1"/>
</dbReference>